<dbReference type="InterPro" id="IPR001789">
    <property type="entry name" value="Sig_transdc_resp-reg_receiver"/>
</dbReference>
<evidence type="ECO:0000256" key="4">
    <source>
        <dbReference type="ARBA" id="ARBA00023015"/>
    </source>
</evidence>
<dbReference type="GeneID" id="78463698"/>
<dbReference type="InterPro" id="IPR005467">
    <property type="entry name" value="His_kinase_dom"/>
</dbReference>
<dbReference type="Gene3D" id="3.40.50.2300">
    <property type="match status" value="1"/>
</dbReference>
<reference evidence="11 12" key="1">
    <citation type="submission" date="2019-05" db="EMBL/GenBank/DDBJ databases">
        <authorList>
            <consortium name="Pathogen Informatics"/>
        </authorList>
    </citation>
    <scope>NUCLEOTIDE SEQUENCE [LARGE SCALE GENOMIC DNA]</scope>
    <source>
        <strain evidence="11 12">NCTC11429</strain>
    </source>
</reference>
<dbReference type="InterPro" id="IPR011123">
    <property type="entry name" value="Y_Y_Y"/>
</dbReference>
<dbReference type="InterPro" id="IPR003594">
    <property type="entry name" value="HATPase_dom"/>
</dbReference>
<dbReference type="Pfam" id="PF07495">
    <property type="entry name" value="Y_Y_Y"/>
    <property type="match status" value="1"/>
</dbReference>
<dbReference type="FunFam" id="2.60.40.10:FF:000791">
    <property type="entry name" value="Two-component system sensor histidine kinase/response regulator"/>
    <property type="match status" value="1"/>
</dbReference>
<dbReference type="EMBL" id="LR590484">
    <property type="protein sequence ID" value="VTR44235.1"/>
    <property type="molecule type" value="Genomic_DNA"/>
</dbReference>
<dbReference type="InterPro" id="IPR011044">
    <property type="entry name" value="Quino_amine_DH_bsu"/>
</dbReference>
<dbReference type="Gene3D" id="3.30.565.10">
    <property type="entry name" value="Histidine kinase-like ATPase, C-terminal domain"/>
    <property type="match status" value="1"/>
</dbReference>
<feature type="domain" description="HTH araC/xylS-type" evidence="8">
    <location>
        <begin position="1216"/>
        <end position="1315"/>
    </location>
</feature>
<evidence type="ECO:0000259" key="9">
    <source>
        <dbReference type="PROSITE" id="PS50109"/>
    </source>
</evidence>
<dbReference type="SMART" id="SM00388">
    <property type="entry name" value="HisKA"/>
    <property type="match status" value="1"/>
</dbReference>
<dbReference type="Gene3D" id="1.10.287.130">
    <property type="match status" value="1"/>
</dbReference>
<evidence type="ECO:0000313" key="11">
    <source>
        <dbReference type="EMBL" id="VTR44235.1"/>
    </source>
</evidence>
<dbReference type="Gene3D" id="1.10.10.60">
    <property type="entry name" value="Homeodomain-like"/>
    <property type="match status" value="1"/>
</dbReference>
<dbReference type="SUPFAM" id="SSF63829">
    <property type="entry name" value="Calcium-dependent phosphotriesterase"/>
    <property type="match status" value="2"/>
</dbReference>
<dbReference type="PANTHER" id="PTHR43547:SF2">
    <property type="entry name" value="HYBRID SIGNAL TRANSDUCTION HISTIDINE KINASE C"/>
    <property type="match status" value="1"/>
</dbReference>
<evidence type="ECO:0000256" key="6">
    <source>
        <dbReference type="PROSITE-ProRule" id="PRU00169"/>
    </source>
</evidence>
<dbReference type="SMART" id="SM00387">
    <property type="entry name" value="HATPase_c"/>
    <property type="match status" value="1"/>
</dbReference>
<keyword evidence="7" id="KW-1133">Transmembrane helix</keyword>
<dbReference type="Proteomes" id="UP000308196">
    <property type="component" value="Chromosome"/>
</dbReference>
<dbReference type="Pfam" id="PF00512">
    <property type="entry name" value="HisKA"/>
    <property type="match status" value="1"/>
</dbReference>
<dbReference type="SUPFAM" id="SSF46689">
    <property type="entry name" value="Homeodomain-like"/>
    <property type="match status" value="1"/>
</dbReference>
<dbReference type="InterPro" id="IPR003661">
    <property type="entry name" value="HisK_dim/P_dom"/>
</dbReference>
<dbReference type="CDD" id="cd17574">
    <property type="entry name" value="REC_OmpR"/>
    <property type="match status" value="1"/>
</dbReference>
<feature type="transmembrane region" description="Helical" evidence="7">
    <location>
        <begin position="766"/>
        <end position="787"/>
    </location>
</feature>
<feature type="domain" description="Response regulatory" evidence="10">
    <location>
        <begin position="1069"/>
        <end position="1184"/>
    </location>
</feature>
<evidence type="ECO:0000313" key="12">
    <source>
        <dbReference type="Proteomes" id="UP000308196"/>
    </source>
</evidence>
<dbReference type="SMART" id="SM00448">
    <property type="entry name" value="REC"/>
    <property type="match status" value="1"/>
</dbReference>
<feature type="domain" description="Histidine kinase" evidence="9">
    <location>
        <begin position="819"/>
        <end position="1036"/>
    </location>
</feature>
<dbReference type="GO" id="GO:0003700">
    <property type="term" value="F:DNA-binding transcription factor activity"/>
    <property type="evidence" value="ECO:0007669"/>
    <property type="project" value="InterPro"/>
</dbReference>
<keyword evidence="3 6" id="KW-0597">Phosphoprotein</keyword>
<evidence type="ECO:0000259" key="8">
    <source>
        <dbReference type="PROSITE" id="PS01124"/>
    </source>
</evidence>
<dbReference type="PROSITE" id="PS01124">
    <property type="entry name" value="HTH_ARAC_FAMILY_2"/>
    <property type="match status" value="1"/>
</dbReference>
<evidence type="ECO:0000259" key="10">
    <source>
        <dbReference type="PROSITE" id="PS50110"/>
    </source>
</evidence>
<sequence length="1317" mass="150087">MIRITIIPILYLLLAWSNLQAQSLYFKSYQTTEGLSNNTVTCITQDVQGFLWLGSRNGLNRFDGNRFKIFRHNVADSLSVGSSSILSLLTDQRGMMWIGTTRGTYRYDPVREHFLFFDKIPAGEVNSIKEFAGYIWILSNGKLYCYNPFTSDLQPANQDKSKITTISCTGENGLWTVDDKNVLRQYSKQRGFTQVQLADPEKQLSAIKTIYPINDSLLLVGTTNAAYLYDRKKASLQNIFAGSFPQQVIQVNCIIEQSPGLFWFGTESGIYSYAIATRKVQRIKKDFFNPFALSDNVVLDFYRDREDNIWAGTFFGGLNQYSRQFDNFKKYLSGFGRNALSGNIVHEIYKDSYGYFWIGTEDGGLNKLDPASGQISRFTADGKPGSITHNNIHGLATYKNELWVGSTTHGLDVLDVKTGKLKRHYDQIGKGSLQSNFVVCIYKTKDNTMLLGTDRALYAYNIHTDSFDLMPIAAWIQGIYEDSDGILWVNTYGDGVYRYHRHTGAINRLYSTPGKRHSLVNNYVNGLFEDSKNNIWLSTESGLSKYRRDGTFTNYLTESGLPSNQVFKVLEDDNRSIWITTGRGLVRLDEGRAKRVIYTSRDGLPADQFNYNSAFKDEDGTLYFGTIKGMVSFNPKKSIKNSFVPPIFISSIQINNSEIAVDKAGPLPQSLSLTKEIKLSYDNSNISFNIAALSFVSPESNTYRYIMEGYDKGWTDIKGSQKIYYNKLPPGTYTFKFNGANNNGIWNPAGKELRIIVSPPWWSSTWAYILYFLTLSTITALILRYYFLLIKANNAQKMDNYERKKEQEVYNLKLEFFTNLAHEIRTPLTLIKMPLEKLIRTSESQDGDMLNDLALIDKNTTRLIRLTNQLLDFRKAETNNMSLIFTKTDINSLLLDVFNDLNGLAKEKMLQYDLSLPRITLTAQVDEEALRKIFTNLIHNAIKYAAQQVHIKLLPFNSDDIMFNIEFRNDGDIIPFDKREKIFEPFYRLNESNKDTGTGIGLPLSRSLVELHQGTLSLVFTEENRNIFLLSVPIVQEQSLDITPLLEEAAEQEDRKLYTEEDEDAEKPIVLIVEDNKEILAYLNKELKTDYAVLRASNGAEALEILDRDNVQLVLTDIMMPIMDGITLCKRIKSDILYSHIPVIFLTAKNALDAKIQGLKIGADAYIEKPFSLEFLTVQIRNILNNRKIIKQYFTNSSATNLTDINVSAPDKDFISQLNSVIYEHISDIDLNVDELARLMNMSRPTLYRKIKGLSDLSPNELINISRLKKAAELLVQKEYNITQISTMVGYSVQSNFSRDFHKHYGMPPSVYMAENS</sequence>
<feature type="modified residue" description="4-aspartylphosphate" evidence="6">
    <location>
        <position position="1117"/>
    </location>
</feature>
<keyword evidence="7" id="KW-0812">Transmembrane</keyword>
<keyword evidence="11" id="KW-0808">Transferase</keyword>
<dbReference type="SUPFAM" id="SSF47384">
    <property type="entry name" value="Homodimeric domain of signal transducing histidine kinase"/>
    <property type="match status" value="1"/>
</dbReference>
<dbReference type="Pfam" id="PF07494">
    <property type="entry name" value="Reg_prop"/>
    <property type="match status" value="4"/>
</dbReference>
<dbReference type="InterPro" id="IPR015943">
    <property type="entry name" value="WD40/YVTN_repeat-like_dom_sf"/>
</dbReference>
<dbReference type="PRINTS" id="PR00344">
    <property type="entry name" value="BCTRLSENSOR"/>
</dbReference>
<dbReference type="InterPro" id="IPR011110">
    <property type="entry name" value="Reg_prop"/>
</dbReference>
<keyword evidence="7" id="KW-0472">Membrane</keyword>
<dbReference type="FunFam" id="1.10.287.130:FF:000045">
    <property type="entry name" value="Two-component system sensor histidine kinase/response regulator"/>
    <property type="match status" value="1"/>
</dbReference>
<dbReference type="EC" id="2.7.13.3" evidence="2"/>
<dbReference type="STRING" id="1123265.GCA_000686625_02685"/>
<dbReference type="PROSITE" id="PS50109">
    <property type="entry name" value="HIS_KIN"/>
    <property type="match status" value="1"/>
</dbReference>
<accession>A0A4U9VBL5</accession>
<dbReference type="PANTHER" id="PTHR43547">
    <property type="entry name" value="TWO-COMPONENT HISTIDINE KINASE"/>
    <property type="match status" value="1"/>
</dbReference>
<dbReference type="InterPro" id="IPR036097">
    <property type="entry name" value="HisK_dim/P_sf"/>
</dbReference>
<gene>
    <name evidence="11" type="primary">evgS_5</name>
    <name evidence="11" type="ORF">NCTC11429_03006</name>
</gene>
<dbReference type="SUPFAM" id="SSF52172">
    <property type="entry name" value="CheY-like"/>
    <property type="match status" value="1"/>
</dbReference>
<dbReference type="KEGG" id="stha:NCTC11429_03006"/>
<dbReference type="PROSITE" id="PS50110">
    <property type="entry name" value="RESPONSE_REGULATORY"/>
    <property type="match status" value="1"/>
</dbReference>
<evidence type="ECO:0000256" key="7">
    <source>
        <dbReference type="SAM" id="Phobius"/>
    </source>
</evidence>
<keyword evidence="4" id="KW-0805">Transcription regulation</keyword>
<evidence type="ECO:0000256" key="5">
    <source>
        <dbReference type="ARBA" id="ARBA00023163"/>
    </source>
</evidence>
<dbReference type="SUPFAM" id="SSF55874">
    <property type="entry name" value="ATPase domain of HSP90 chaperone/DNA topoisomerase II/histidine kinase"/>
    <property type="match status" value="1"/>
</dbReference>
<proteinExistence type="predicted"/>
<protein>
    <recommendedName>
        <fullName evidence="2">histidine kinase</fullName>
        <ecNumber evidence="2">2.7.13.3</ecNumber>
    </recommendedName>
</protein>
<dbReference type="InterPro" id="IPR036890">
    <property type="entry name" value="HATPase_C_sf"/>
</dbReference>
<dbReference type="InterPro" id="IPR004358">
    <property type="entry name" value="Sig_transdc_His_kin-like_C"/>
</dbReference>
<dbReference type="Pfam" id="PF12833">
    <property type="entry name" value="HTH_18"/>
    <property type="match status" value="1"/>
</dbReference>
<organism evidence="11 12">
    <name type="scientific">Sphingobacterium thalpophilum</name>
    <dbReference type="NCBI Taxonomy" id="259"/>
    <lineage>
        <taxon>Bacteria</taxon>
        <taxon>Pseudomonadati</taxon>
        <taxon>Bacteroidota</taxon>
        <taxon>Sphingobacteriia</taxon>
        <taxon>Sphingobacteriales</taxon>
        <taxon>Sphingobacteriaceae</taxon>
        <taxon>Sphingobacterium</taxon>
    </lineage>
</organism>
<dbReference type="InterPro" id="IPR009057">
    <property type="entry name" value="Homeodomain-like_sf"/>
</dbReference>
<evidence type="ECO:0000256" key="2">
    <source>
        <dbReference type="ARBA" id="ARBA00012438"/>
    </source>
</evidence>
<dbReference type="InterPro" id="IPR011006">
    <property type="entry name" value="CheY-like_superfamily"/>
</dbReference>
<evidence type="ECO:0000256" key="3">
    <source>
        <dbReference type="ARBA" id="ARBA00022553"/>
    </source>
</evidence>
<dbReference type="SUPFAM" id="SSF50969">
    <property type="entry name" value="YVTN repeat-like/Quinoprotein amine dehydrogenase"/>
    <property type="match status" value="1"/>
</dbReference>
<dbReference type="InterPro" id="IPR013783">
    <property type="entry name" value="Ig-like_fold"/>
</dbReference>
<evidence type="ECO:0000256" key="1">
    <source>
        <dbReference type="ARBA" id="ARBA00000085"/>
    </source>
</evidence>
<dbReference type="Pfam" id="PF02518">
    <property type="entry name" value="HATPase_c"/>
    <property type="match status" value="1"/>
</dbReference>
<dbReference type="InterPro" id="IPR018060">
    <property type="entry name" value="HTH_AraC"/>
</dbReference>
<comment type="catalytic activity">
    <reaction evidence="1">
        <text>ATP + protein L-histidine = ADP + protein N-phospho-L-histidine.</text>
        <dbReference type="EC" id="2.7.13.3"/>
    </reaction>
</comment>
<dbReference type="GO" id="GO:0043565">
    <property type="term" value="F:sequence-specific DNA binding"/>
    <property type="evidence" value="ECO:0007669"/>
    <property type="project" value="InterPro"/>
</dbReference>
<keyword evidence="5" id="KW-0804">Transcription</keyword>
<dbReference type="Gene3D" id="2.60.40.10">
    <property type="entry name" value="Immunoglobulins"/>
    <property type="match status" value="1"/>
</dbReference>
<dbReference type="CDD" id="cd00075">
    <property type="entry name" value="HATPase"/>
    <property type="match status" value="1"/>
</dbReference>
<dbReference type="CDD" id="cd00082">
    <property type="entry name" value="HisKA"/>
    <property type="match status" value="1"/>
</dbReference>
<dbReference type="SMART" id="SM00342">
    <property type="entry name" value="HTH_ARAC"/>
    <property type="match status" value="1"/>
</dbReference>
<dbReference type="Pfam" id="PF00072">
    <property type="entry name" value="Response_reg"/>
    <property type="match status" value="1"/>
</dbReference>
<dbReference type="GO" id="GO:0000155">
    <property type="term" value="F:phosphorelay sensor kinase activity"/>
    <property type="evidence" value="ECO:0007669"/>
    <property type="project" value="InterPro"/>
</dbReference>
<dbReference type="RefSeq" id="WP_028069794.1">
    <property type="nucleotide sequence ID" value="NZ_JBPFQZ010000005.1"/>
</dbReference>
<dbReference type="Gene3D" id="2.130.10.10">
    <property type="entry name" value="YVTN repeat-like/Quinoprotein amine dehydrogenase"/>
    <property type="match status" value="3"/>
</dbReference>
<name>A0A4U9VBL5_9SPHI</name>